<evidence type="ECO:0000313" key="4">
    <source>
        <dbReference type="Proteomes" id="UP001500403"/>
    </source>
</evidence>
<dbReference type="EMBL" id="BAAAUD010000115">
    <property type="protein sequence ID" value="GAA2974461.1"/>
    <property type="molecule type" value="Genomic_DNA"/>
</dbReference>
<feature type="domain" description="CBM3" evidence="2">
    <location>
        <begin position="112"/>
        <end position="150"/>
    </location>
</feature>
<sequence length="207" mass="21369">MRSSPHRLRTVRALFGALLTTGLPNDEGRHADPMRNPNCTAPKTAPKAGNGPIAGMPDASLSGHWLHDQPSMLLRNAQSAVPTDGGGDPDRTDTGLSASTAYRSTVRARDGGSPTVNAWCDHAVVGCANVALRVAPLSTPVAGTDAYLEIGFKSGSPAGRRDTCDPRLRTSEPGCSAFDEAGDYSRSTAASCADAPQLPVYAGGDPA</sequence>
<evidence type="ECO:0000259" key="2">
    <source>
        <dbReference type="Pfam" id="PF00942"/>
    </source>
</evidence>
<evidence type="ECO:0000313" key="3">
    <source>
        <dbReference type="EMBL" id="GAA2974461.1"/>
    </source>
</evidence>
<dbReference type="RefSeq" id="WP_344500913.1">
    <property type="nucleotide sequence ID" value="NZ_BAAAUD010000115.1"/>
</dbReference>
<reference evidence="4" key="1">
    <citation type="journal article" date="2019" name="Int. J. Syst. Evol. Microbiol.">
        <title>The Global Catalogue of Microorganisms (GCM) 10K type strain sequencing project: providing services to taxonomists for standard genome sequencing and annotation.</title>
        <authorList>
            <consortium name="The Broad Institute Genomics Platform"/>
            <consortium name="The Broad Institute Genome Sequencing Center for Infectious Disease"/>
            <person name="Wu L."/>
            <person name="Ma J."/>
        </authorList>
    </citation>
    <scope>NUCLEOTIDE SEQUENCE [LARGE SCALE GENOMIC DNA]</scope>
    <source>
        <strain evidence="4">JCM 9088</strain>
    </source>
</reference>
<comment type="caution">
    <text evidence="3">The sequence shown here is derived from an EMBL/GenBank/DDBJ whole genome shotgun (WGS) entry which is preliminary data.</text>
</comment>
<protein>
    <recommendedName>
        <fullName evidence="2">CBM3 domain-containing protein</fullName>
    </recommendedName>
</protein>
<name>A0ABP6K969_9ACTN</name>
<accession>A0ABP6K969</accession>
<dbReference type="Proteomes" id="UP001500403">
    <property type="component" value="Unassembled WGS sequence"/>
</dbReference>
<dbReference type="Pfam" id="PF00942">
    <property type="entry name" value="CBM_3"/>
    <property type="match status" value="1"/>
</dbReference>
<dbReference type="SUPFAM" id="SSF49384">
    <property type="entry name" value="Carbohydrate-binding domain"/>
    <property type="match status" value="1"/>
</dbReference>
<evidence type="ECO:0000256" key="1">
    <source>
        <dbReference type="SAM" id="MobiDB-lite"/>
    </source>
</evidence>
<proteinExistence type="predicted"/>
<keyword evidence="4" id="KW-1185">Reference proteome</keyword>
<feature type="compositionally biased region" description="Basic and acidic residues" evidence="1">
    <location>
        <begin position="159"/>
        <end position="170"/>
    </location>
</feature>
<dbReference type="InterPro" id="IPR008965">
    <property type="entry name" value="CBM2/CBM3_carb-bd_dom_sf"/>
</dbReference>
<dbReference type="InterPro" id="IPR036966">
    <property type="entry name" value="CBM3_sf"/>
</dbReference>
<organism evidence="3 4">
    <name type="scientific">Streptomyces enissocaesilis</name>
    <dbReference type="NCBI Taxonomy" id="332589"/>
    <lineage>
        <taxon>Bacteria</taxon>
        <taxon>Bacillati</taxon>
        <taxon>Actinomycetota</taxon>
        <taxon>Actinomycetes</taxon>
        <taxon>Kitasatosporales</taxon>
        <taxon>Streptomycetaceae</taxon>
        <taxon>Streptomyces</taxon>
        <taxon>Streptomyces rochei group</taxon>
    </lineage>
</organism>
<feature type="region of interest" description="Disordered" evidence="1">
    <location>
        <begin position="158"/>
        <end position="179"/>
    </location>
</feature>
<dbReference type="Gene3D" id="2.60.40.710">
    <property type="entry name" value="Endoglucanase-like"/>
    <property type="match status" value="1"/>
</dbReference>
<gene>
    <name evidence="3" type="ORF">GCM10010446_68390</name>
</gene>
<feature type="region of interest" description="Disordered" evidence="1">
    <location>
        <begin position="24"/>
        <end position="52"/>
    </location>
</feature>
<dbReference type="InterPro" id="IPR001956">
    <property type="entry name" value="CBM3"/>
</dbReference>